<dbReference type="AlphaFoldDB" id="Q5BIK8"/>
<accession>Q5BIK8</accession>
<sequence>MRNGHTLVWHYAATFLVTAKITLFPLTPAESVRNLKI</sequence>
<reference evidence="2" key="1">
    <citation type="submission" date="2005-03" db="EMBL/GenBank/DDBJ databases">
        <authorList>
            <person name="Stapleton M."/>
            <person name="Carlson J."/>
            <person name="Chavez C."/>
            <person name="Frise E."/>
            <person name="George R."/>
            <person name="Pacleb J."/>
            <person name="Park S."/>
            <person name="Wan K."/>
            <person name="Yu C."/>
            <person name="Rubin G.M."/>
            <person name="Celniker S."/>
        </authorList>
    </citation>
    <scope>NUCLEOTIDE SEQUENCE</scope>
    <source>
        <strain evidence="2">Berkeley</strain>
    </source>
</reference>
<proteinExistence type="evidence at transcript level"/>
<name>Q5BIK8_DROME</name>
<dbReference type="EMBL" id="BT021216">
    <property type="protein sequence ID" value="AAX33364.1"/>
    <property type="molecule type" value="mRNA"/>
</dbReference>
<organism evidence="2">
    <name type="scientific">Drosophila melanogaster</name>
    <name type="common">Fruit fly</name>
    <dbReference type="NCBI Taxonomy" id="7227"/>
    <lineage>
        <taxon>Eukaryota</taxon>
        <taxon>Metazoa</taxon>
        <taxon>Ecdysozoa</taxon>
        <taxon>Arthropoda</taxon>
        <taxon>Hexapoda</taxon>
        <taxon>Insecta</taxon>
        <taxon>Pterygota</taxon>
        <taxon>Neoptera</taxon>
        <taxon>Endopterygota</taxon>
        <taxon>Diptera</taxon>
        <taxon>Brachycera</taxon>
        <taxon>Muscomorpha</taxon>
        <taxon>Ephydroidea</taxon>
        <taxon>Drosophilidae</taxon>
        <taxon>Drosophila</taxon>
        <taxon>Sophophora</taxon>
    </lineage>
</organism>
<protein>
    <submittedName>
        <fullName evidence="2">RH66770p</fullName>
    </submittedName>
</protein>
<evidence type="ECO:0000313" key="2">
    <source>
        <dbReference type="EMBL" id="AAX33364.1"/>
    </source>
</evidence>
<keyword evidence="1" id="KW-0472">Membrane</keyword>
<evidence type="ECO:0000256" key="1">
    <source>
        <dbReference type="SAM" id="Phobius"/>
    </source>
</evidence>
<feature type="transmembrane region" description="Helical" evidence="1">
    <location>
        <begin position="7"/>
        <end position="26"/>
    </location>
</feature>
<keyword evidence="1" id="KW-0812">Transmembrane</keyword>
<keyword evidence="1" id="KW-1133">Transmembrane helix</keyword>